<accession>A0A9D1PWN7</accession>
<sequence length="347" mass="37526">MQQREEVMNEKSERNEEAGKDFLFQKEHDPGRTIQPGCPLAQIPASVWKDILRPPFRKRHPVLWIVSILVVLALAGSIVRGVMADGESLGEEPALGLVSVKGAIMDVSKELAWVDRLAREESIRGVLVRVDSPGGGAAASQELYNALCILAKAKPVAVSMGSVAASGGLMVSMAGQRVFANASTVTGSIGVRMDIPQVQKLMDTLGLGKETLTTAPYKDAGSPLRPLSATERAYFEGVLQDMHTQFVEIVARGRNMPVEEAAKLADGRIFTGRDAMARGLVDEIGGMDAALDWLCAQTGVDRDRRLVRRPEDGPWLQRQLSVMLGAGVAQIQQTAAEGQQPAFLFQW</sequence>
<dbReference type="Pfam" id="PF01343">
    <property type="entry name" value="Peptidase_S49"/>
    <property type="match status" value="1"/>
</dbReference>
<dbReference type="InterPro" id="IPR029045">
    <property type="entry name" value="ClpP/crotonase-like_dom_sf"/>
</dbReference>
<comment type="caution">
    <text evidence="7">The sequence shown here is derived from an EMBL/GenBank/DDBJ whole genome shotgun (WGS) entry which is preliminary data.</text>
</comment>
<keyword evidence="5" id="KW-0472">Membrane</keyword>
<keyword evidence="5" id="KW-1133">Transmembrane helix</keyword>
<dbReference type="CDD" id="cd07023">
    <property type="entry name" value="S49_Sppa_N_C"/>
    <property type="match status" value="1"/>
</dbReference>
<evidence type="ECO:0000313" key="7">
    <source>
        <dbReference type="EMBL" id="HIW00698.1"/>
    </source>
</evidence>
<comment type="similarity">
    <text evidence="1">Belongs to the peptidase S49 family.</text>
</comment>
<feature type="domain" description="Peptidase S49" evidence="6">
    <location>
        <begin position="151"/>
        <end position="300"/>
    </location>
</feature>
<dbReference type="NCBIfam" id="TIGR00706">
    <property type="entry name" value="SppA_dom"/>
    <property type="match status" value="1"/>
</dbReference>
<dbReference type="GO" id="GO:0006508">
    <property type="term" value="P:proteolysis"/>
    <property type="evidence" value="ECO:0007669"/>
    <property type="project" value="UniProtKB-KW"/>
</dbReference>
<evidence type="ECO:0000256" key="4">
    <source>
        <dbReference type="ARBA" id="ARBA00022825"/>
    </source>
</evidence>
<reference evidence="7" key="1">
    <citation type="journal article" date="2021" name="PeerJ">
        <title>Extensive microbial diversity within the chicken gut microbiome revealed by metagenomics and culture.</title>
        <authorList>
            <person name="Gilroy R."/>
            <person name="Ravi A."/>
            <person name="Getino M."/>
            <person name="Pursley I."/>
            <person name="Horton D.L."/>
            <person name="Alikhan N.F."/>
            <person name="Baker D."/>
            <person name="Gharbi K."/>
            <person name="Hall N."/>
            <person name="Watson M."/>
            <person name="Adriaenssens E.M."/>
            <person name="Foster-Nyarko E."/>
            <person name="Jarju S."/>
            <person name="Secka A."/>
            <person name="Antonio M."/>
            <person name="Oren A."/>
            <person name="Chaudhuri R.R."/>
            <person name="La Ragione R."/>
            <person name="Hildebrand F."/>
            <person name="Pallen M.J."/>
        </authorList>
    </citation>
    <scope>NUCLEOTIDE SEQUENCE</scope>
    <source>
        <strain evidence="7">ChiHecec2B26-446</strain>
    </source>
</reference>
<evidence type="ECO:0000256" key="1">
    <source>
        <dbReference type="ARBA" id="ARBA00008683"/>
    </source>
</evidence>
<keyword evidence="4" id="KW-0720">Serine protease</keyword>
<dbReference type="PANTHER" id="PTHR42987:SF7">
    <property type="entry name" value="SIGNAL PEPTIDE PEPTIDASE SPPA-RELATED"/>
    <property type="match status" value="1"/>
</dbReference>
<organism evidence="7 8">
    <name type="scientific">Candidatus Desulfovibrio intestinipullorum</name>
    <dbReference type="NCBI Taxonomy" id="2838536"/>
    <lineage>
        <taxon>Bacteria</taxon>
        <taxon>Pseudomonadati</taxon>
        <taxon>Thermodesulfobacteriota</taxon>
        <taxon>Desulfovibrionia</taxon>
        <taxon>Desulfovibrionales</taxon>
        <taxon>Desulfovibrionaceae</taxon>
        <taxon>Desulfovibrio</taxon>
    </lineage>
</organism>
<feature type="transmembrane region" description="Helical" evidence="5">
    <location>
        <begin position="62"/>
        <end position="83"/>
    </location>
</feature>
<dbReference type="Gene3D" id="6.20.330.10">
    <property type="match status" value="1"/>
</dbReference>
<name>A0A9D1PWN7_9BACT</name>
<evidence type="ECO:0000313" key="8">
    <source>
        <dbReference type="Proteomes" id="UP000886752"/>
    </source>
</evidence>
<dbReference type="Proteomes" id="UP000886752">
    <property type="component" value="Unassembled WGS sequence"/>
</dbReference>
<reference evidence="7" key="2">
    <citation type="submission" date="2021-04" db="EMBL/GenBank/DDBJ databases">
        <authorList>
            <person name="Gilroy R."/>
        </authorList>
    </citation>
    <scope>NUCLEOTIDE SEQUENCE</scope>
    <source>
        <strain evidence="7">ChiHecec2B26-446</strain>
    </source>
</reference>
<proteinExistence type="inferred from homology"/>
<protein>
    <submittedName>
        <fullName evidence="7">Signal peptide peptidase SppA</fullName>
    </submittedName>
</protein>
<keyword evidence="2" id="KW-0645">Protease</keyword>
<keyword evidence="5" id="KW-0812">Transmembrane</keyword>
<dbReference type="GO" id="GO:0008236">
    <property type="term" value="F:serine-type peptidase activity"/>
    <property type="evidence" value="ECO:0007669"/>
    <property type="project" value="UniProtKB-KW"/>
</dbReference>
<gene>
    <name evidence="7" type="primary">sppA</name>
    <name evidence="7" type="ORF">H9894_05845</name>
</gene>
<dbReference type="PANTHER" id="PTHR42987">
    <property type="entry name" value="PEPTIDASE S49"/>
    <property type="match status" value="1"/>
</dbReference>
<evidence type="ECO:0000259" key="6">
    <source>
        <dbReference type="Pfam" id="PF01343"/>
    </source>
</evidence>
<evidence type="ECO:0000256" key="5">
    <source>
        <dbReference type="SAM" id="Phobius"/>
    </source>
</evidence>
<dbReference type="AlphaFoldDB" id="A0A9D1PWN7"/>
<dbReference type="EMBL" id="DXHV01000059">
    <property type="protein sequence ID" value="HIW00698.1"/>
    <property type="molecule type" value="Genomic_DNA"/>
</dbReference>
<dbReference type="Gene3D" id="3.90.226.10">
    <property type="entry name" value="2-enoyl-CoA Hydratase, Chain A, domain 1"/>
    <property type="match status" value="1"/>
</dbReference>
<dbReference type="InterPro" id="IPR047272">
    <property type="entry name" value="S49_SppA_C"/>
</dbReference>
<evidence type="ECO:0000256" key="2">
    <source>
        <dbReference type="ARBA" id="ARBA00022670"/>
    </source>
</evidence>
<dbReference type="InterPro" id="IPR004635">
    <property type="entry name" value="Pept_S49_SppA"/>
</dbReference>
<dbReference type="SUPFAM" id="SSF52096">
    <property type="entry name" value="ClpP/crotonase"/>
    <property type="match status" value="1"/>
</dbReference>
<keyword evidence="3" id="KW-0378">Hydrolase</keyword>
<dbReference type="InterPro" id="IPR002142">
    <property type="entry name" value="Peptidase_S49"/>
</dbReference>
<evidence type="ECO:0000256" key="3">
    <source>
        <dbReference type="ARBA" id="ARBA00022801"/>
    </source>
</evidence>